<name>A0A8H7AMN0_9EURO</name>
<dbReference type="EMBL" id="JAACFV010000026">
    <property type="protein sequence ID" value="KAF7510827.1"/>
    <property type="molecule type" value="Genomic_DNA"/>
</dbReference>
<dbReference type="OrthoDB" id="5413827at2759"/>
<comment type="caution">
    <text evidence="1">The sequence shown here is derived from an EMBL/GenBank/DDBJ whole genome shotgun (WGS) entry which is preliminary data.</text>
</comment>
<evidence type="ECO:0000313" key="1">
    <source>
        <dbReference type="EMBL" id="KAF7510827.1"/>
    </source>
</evidence>
<gene>
    <name evidence="1" type="ORF">GJ744_005927</name>
</gene>
<sequence length="224" mass="26067">MGEKRQSLLALPPEIRSKIWELLVLEDKDVILDDIPSWQHHSRPAILKVCHQIDSEASPIFWGRNVIAFKGYRLPHFVDDWGLEVMHMIKHIKMVWSADDHARIDDLEFDQVSPEDCCGLQSLEICLGRHAAPDPNGRLAQMTRRMLKWNRVSSFLLLRRLQRDKRLPGLSKATCETNFNRLSDREHSLRLISDSAPLRQNETIFDLSKAILQWCDENIAFDSY</sequence>
<dbReference type="Proteomes" id="UP000606974">
    <property type="component" value="Unassembled WGS sequence"/>
</dbReference>
<reference evidence="1" key="1">
    <citation type="submission" date="2020-02" db="EMBL/GenBank/DDBJ databases">
        <authorList>
            <person name="Palmer J.M."/>
        </authorList>
    </citation>
    <scope>NUCLEOTIDE SEQUENCE</scope>
    <source>
        <strain evidence="1">EPUS1.4</strain>
        <tissue evidence="1">Thallus</tissue>
    </source>
</reference>
<evidence type="ECO:0000313" key="2">
    <source>
        <dbReference type="Proteomes" id="UP000606974"/>
    </source>
</evidence>
<keyword evidence="2" id="KW-1185">Reference proteome</keyword>
<protein>
    <recommendedName>
        <fullName evidence="3">F-box domain-containing protein</fullName>
    </recommendedName>
</protein>
<dbReference type="PANTHER" id="PTHR38790">
    <property type="entry name" value="2EXR DOMAIN-CONTAINING PROTEIN-RELATED"/>
    <property type="match status" value="1"/>
</dbReference>
<dbReference type="AlphaFoldDB" id="A0A8H7AMN0"/>
<organism evidence="1 2">
    <name type="scientific">Endocarpon pusillum</name>
    <dbReference type="NCBI Taxonomy" id="364733"/>
    <lineage>
        <taxon>Eukaryota</taxon>
        <taxon>Fungi</taxon>
        <taxon>Dikarya</taxon>
        <taxon>Ascomycota</taxon>
        <taxon>Pezizomycotina</taxon>
        <taxon>Eurotiomycetes</taxon>
        <taxon>Chaetothyriomycetidae</taxon>
        <taxon>Verrucariales</taxon>
        <taxon>Verrucariaceae</taxon>
        <taxon>Endocarpon</taxon>
    </lineage>
</organism>
<accession>A0A8H7AMN0</accession>
<proteinExistence type="predicted"/>
<evidence type="ECO:0008006" key="3">
    <source>
        <dbReference type="Google" id="ProtNLM"/>
    </source>
</evidence>